<keyword evidence="3" id="KW-1185">Reference proteome</keyword>
<evidence type="ECO:0000256" key="1">
    <source>
        <dbReference type="SAM" id="MobiDB-lite"/>
    </source>
</evidence>
<proteinExistence type="predicted"/>
<feature type="region of interest" description="Disordered" evidence="1">
    <location>
        <begin position="470"/>
        <end position="491"/>
    </location>
</feature>
<evidence type="ECO:0000313" key="2">
    <source>
        <dbReference type="EMBL" id="CAK9105358.1"/>
    </source>
</evidence>
<dbReference type="Proteomes" id="UP001642464">
    <property type="component" value="Unassembled WGS sequence"/>
</dbReference>
<dbReference type="EMBL" id="CAXAMM010042526">
    <property type="protein sequence ID" value="CAK9105358.1"/>
    <property type="molecule type" value="Genomic_DNA"/>
</dbReference>
<gene>
    <name evidence="2" type="ORF">SCF082_LOCUS49110</name>
</gene>
<comment type="caution">
    <text evidence="2">The sequence shown here is derived from an EMBL/GenBank/DDBJ whole genome shotgun (WGS) entry which is preliminary data.</text>
</comment>
<sequence length="653" mass="71059">MLPHHPDYGLRGTCDDVQRCLVQLIGLNGFLTNPDLPGTEKLVICTVDEKWLSVRRVWVSAAELALASGEKLISPQSVFTVKGFNRSVCALLVLLATMEMPALMEAGVTLTSVIRRRPNCFNLLHQMEILMRDGCTTESAVEGLEALDSASSVAAAYSVGRTEASAATNLLKSVSASTRNQLKELEQLQRTCSIFLACLAMFGASVPAGYMAEVKDEIMSTFVNRHADADLMNLVQTSAPPCDLSKIDLFKNHLGKFQKKAGVYFQHVSMRLEAALLQTTWSQTELTIQSDINALRGWADKFKLFANQQGGLDLQYLASRYENGKKAVADYMARRHTFGAFKNLMLSQGEIVSKQAALGKSAFSEWSIACCKKQLSVLVDGHPGPSFHYMGLFLEDDAKVMTKNSSNIAGMLMTQWWDESGEAGPKRRPRAKIPDMIKNKYLASHAPQLKAVEEELAKDRNIAAALKGFGGELPGPEPAPSPTGSTVPTPAPARTVATPDYEGCAVPSFDKRVDVSPKPMEEFTTGRTLHCKAALQNSQMHVGKDRNDESSWIINETGENESISARELFGFNVGSFNELTTGDASTVVDQVPWLITSDLDVVVLVTGAGGAVEKTVMTVADVLCNVTNTRGVTEVTMVDHDLEPMVKDHCGVV</sequence>
<evidence type="ECO:0000313" key="3">
    <source>
        <dbReference type="Proteomes" id="UP001642464"/>
    </source>
</evidence>
<name>A0ABP0RY54_9DINO</name>
<accession>A0ABP0RY54</accession>
<protein>
    <submittedName>
        <fullName evidence="2">Uncharacterized protein</fullName>
    </submittedName>
</protein>
<organism evidence="2 3">
    <name type="scientific">Durusdinium trenchii</name>
    <dbReference type="NCBI Taxonomy" id="1381693"/>
    <lineage>
        <taxon>Eukaryota</taxon>
        <taxon>Sar</taxon>
        <taxon>Alveolata</taxon>
        <taxon>Dinophyceae</taxon>
        <taxon>Suessiales</taxon>
        <taxon>Symbiodiniaceae</taxon>
        <taxon>Durusdinium</taxon>
    </lineage>
</organism>
<reference evidence="2 3" key="1">
    <citation type="submission" date="2024-02" db="EMBL/GenBank/DDBJ databases">
        <authorList>
            <person name="Chen Y."/>
            <person name="Shah S."/>
            <person name="Dougan E. K."/>
            <person name="Thang M."/>
            <person name="Chan C."/>
        </authorList>
    </citation>
    <scope>NUCLEOTIDE SEQUENCE [LARGE SCALE GENOMIC DNA]</scope>
</reference>